<dbReference type="GO" id="GO:0016020">
    <property type="term" value="C:membrane"/>
    <property type="evidence" value="ECO:0007669"/>
    <property type="project" value="TreeGrafter"/>
</dbReference>
<gene>
    <name evidence="3" type="ORF">HYN46_08620</name>
</gene>
<dbReference type="Pfam" id="PF00561">
    <property type="entry name" value="Abhydrolase_1"/>
    <property type="match status" value="1"/>
</dbReference>
<keyword evidence="3" id="KW-0378">Hydrolase</keyword>
<feature type="signal peptide" evidence="1">
    <location>
        <begin position="1"/>
        <end position="31"/>
    </location>
</feature>
<dbReference type="GO" id="GO:0047372">
    <property type="term" value="F:monoacylglycerol lipase activity"/>
    <property type="evidence" value="ECO:0007669"/>
    <property type="project" value="TreeGrafter"/>
</dbReference>
<dbReference type="PRINTS" id="PR00111">
    <property type="entry name" value="ABHYDROLASE"/>
</dbReference>
<evidence type="ECO:0000256" key="1">
    <source>
        <dbReference type="SAM" id="SignalP"/>
    </source>
</evidence>
<dbReference type="InterPro" id="IPR050266">
    <property type="entry name" value="AB_hydrolase_sf"/>
</dbReference>
<protein>
    <submittedName>
        <fullName evidence="3">Alpha/beta hydrolase</fullName>
    </submittedName>
</protein>
<accession>A0A345P6I5</accession>
<dbReference type="RefSeq" id="WP_114899004.1">
    <property type="nucleotide sequence ID" value="NZ_CP031222.1"/>
</dbReference>
<dbReference type="Proteomes" id="UP000253940">
    <property type="component" value="Chromosome"/>
</dbReference>
<keyword evidence="1" id="KW-0732">Signal</keyword>
<keyword evidence="4" id="KW-1185">Reference proteome</keyword>
<name>A0A345P6I5_9GAMM</name>
<dbReference type="InterPro" id="IPR000073">
    <property type="entry name" value="AB_hydrolase_1"/>
</dbReference>
<evidence type="ECO:0000259" key="2">
    <source>
        <dbReference type="Pfam" id="PF00561"/>
    </source>
</evidence>
<organism evidence="3 4">
    <name type="scientific">Aquirhabdus parva</name>
    <dbReference type="NCBI Taxonomy" id="2283318"/>
    <lineage>
        <taxon>Bacteria</taxon>
        <taxon>Pseudomonadati</taxon>
        <taxon>Pseudomonadota</taxon>
        <taxon>Gammaproteobacteria</taxon>
        <taxon>Moraxellales</taxon>
        <taxon>Moraxellaceae</taxon>
        <taxon>Aquirhabdus</taxon>
    </lineage>
</organism>
<evidence type="ECO:0000313" key="4">
    <source>
        <dbReference type="Proteomes" id="UP000253940"/>
    </source>
</evidence>
<dbReference type="Gene3D" id="3.40.50.1820">
    <property type="entry name" value="alpha/beta hydrolase"/>
    <property type="match status" value="1"/>
</dbReference>
<dbReference type="OrthoDB" id="2086224at2"/>
<sequence length="337" mass="36595">MNFMALSLRKLAISIAFIIPVMTATLPVVHAATDFQSILNEERAWAGFTSKRVTAGDVDWAYSEGGDPSKPTILLVHGLGGSRDNWNRVAHHLTPYYHVVAVDLPASGETKIAATYDLQPATMTESLRRFVETIHIEKNLNIAGHSMGGSIAGLYASLYFSDTQSLLLVDTAGVYATTKSPYLKDPSLLRNFVVRKPGDLKNVLKIAMQDAPFIPKDIFDGQEKVMIGQAATMSILVDKLIELNKSYTPDSFATVVKSIEAPTLVIWGKQDQIVDVGVVPELMSSLKDKRPPVILDNVGHTPILEAEQLVVQAYLPFLAKAIATPNKFAAAPAPAAK</sequence>
<proteinExistence type="predicted"/>
<feature type="chain" id="PRO_5016906511" evidence="1">
    <location>
        <begin position="32"/>
        <end position="337"/>
    </location>
</feature>
<dbReference type="PANTHER" id="PTHR43798">
    <property type="entry name" value="MONOACYLGLYCEROL LIPASE"/>
    <property type="match status" value="1"/>
</dbReference>
<dbReference type="InterPro" id="IPR029058">
    <property type="entry name" value="AB_hydrolase_fold"/>
</dbReference>
<dbReference type="SUPFAM" id="SSF53474">
    <property type="entry name" value="alpha/beta-Hydrolases"/>
    <property type="match status" value="1"/>
</dbReference>
<dbReference type="KEGG" id="mbah:HYN46_08620"/>
<evidence type="ECO:0000313" key="3">
    <source>
        <dbReference type="EMBL" id="AXI02894.1"/>
    </source>
</evidence>
<dbReference type="GO" id="GO:0046464">
    <property type="term" value="P:acylglycerol catabolic process"/>
    <property type="evidence" value="ECO:0007669"/>
    <property type="project" value="TreeGrafter"/>
</dbReference>
<feature type="domain" description="AB hydrolase-1" evidence="2">
    <location>
        <begin position="71"/>
        <end position="305"/>
    </location>
</feature>
<dbReference type="PANTHER" id="PTHR43798:SF5">
    <property type="entry name" value="MONOACYLGLYCEROL LIPASE ABHD6"/>
    <property type="match status" value="1"/>
</dbReference>
<reference evidence="3 4" key="1">
    <citation type="submission" date="2018-07" db="EMBL/GenBank/DDBJ databases">
        <title>Genome sequencing of Moraxellaceae gen. HYN0046.</title>
        <authorList>
            <person name="Kim M."/>
            <person name="Yi H."/>
        </authorList>
    </citation>
    <scope>NUCLEOTIDE SEQUENCE [LARGE SCALE GENOMIC DNA]</scope>
    <source>
        <strain evidence="3 4">HYN0046</strain>
    </source>
</reference>
<dbReference type="AlphaFoldDB" id="A0A345P6I5"/>
<dbReference type="EMBL" id="CP031222">
    <property type="protein sequence ID" value="AXI02894.1"/>
    <property type="molecule type" value="Genomic_DNA"/>
</dbReference>